<reference evidence="2" key="1">
    <citation type="submission" date="2016-08" db="EMBL/GenBank/DDBJ databases">
        <authorList>
            <person name="Varghese N."/>
            <person name="Submissions Spin"/>
        </authorList>
    </citation>
    <scope>NUCLEOTIDE SEQUENCE [LARGE SCALE GENOMIC DNA]</scope>
    <source>
        <strain evidence="2">HAMBI 2971</strain>
    </source>
</reference>
<evidence type="ECO:0000313" key="2">
    <source>
        <dbReference type="Proteomes" id="UP000199435"/>
    </source>
</evidence>
<evidence type="ECO:0000313" key="1">
    <source>
        <dbReference type="EMBL" id="SCB12694.1"/>
    </source>
</evidence>
<protein>
    <submittedName>
        <fullName evidence="1">Uncharacterized protein</fullName>
    </submittedName>
</protein>
<name>A0A1C3UB71_9HYPH</name>
<dbReference type="EMBL" id="FMAH01000002">
    <property type="protein sequence ID" value="SCB12694.1"/>
    <property type="molecule type" value="Genomic_DNA"/>
</dbReference>
<keyword evidence="2" id="KW-1185">Reference proteome</keyword>
<dbReference type="Proteomes" id="UP000199435">
    <property type="component" value="Unassembled WGS sequence"/>
</dbReference>
<organism evidence="1 2">
    <name type="scientific">Rhizobium miluonense</name>
    <dbReference type="NCBI Taxonomy" id="411945"/>
    <lineage>
        <taxon>Bacteria</taxon>
        <taxon>Pseudomonadati</taxon>
        <taxon>Pseudomonadota</taxon>
        <taxon>Alphaproteobacteria</taxon>
        <taxon>Hyphomicrobiales</taxon>
        <taxon>Rhizobiaceae</taxon>
        <taxon>Rhizobium/Agrobacterium group</taxon>
        <taxon>Rhizobium</taxon>
    </lineage>
</organism>
<sequence length="71" mass="7853">MAASHDATEVTSRDCCSSALESLRRRQFVAEKRILGDFRRCTFTFDLVQATAALARVGPVGMCNADVIFRL</sequence>
<dbReference type="AlphaFoldDB" id="A0A1C3UB71"/>
<accession>A0A1C3UB71</accession>
<dbReference type="STRING" id="411945.GA0061102_1002280"/>
<proteinExistence type="predicted"/>
<gene>
    <name evidence="1" type="ORF">GA0061102_1002280</name>
</gene>